<dbReference type="Proteomes" id="UP000799118">
    <property type="component" value="Unassembled WGS sequence"/>
</dbReference>
<evidence type="ECO:0000256" key="1">
    <source>
        <dbReference type="SAM" id="MobiDB-lite"/>
    </source>
</evidence>
<protein>
    <recommendedName>
        <fullName evidence="2">F-box domain-containing protein</fullName>
    </recommendedName>
</protein>
<feature type="region of interest" description="Disordered" evidence="1">
    <location>
        <begin position="167"/>
        <end position="193"/>
    </location>
</feature>
<gene>
    <name evidence="3" type="ORF">BT96DRAFT_1020704</name>
</gene>
<sequence>MPFAPNFCSNELDSLTSDGPTPKVHELDALLHKVEIDKAGILSEISILENTVSDYKRRVQKLEDVYARKIRFHRSALSRFPKEILTIIFEELCIENSFASEETIYAMTLCRVCKLWKQIVENHGQCWSTFHIRGSCYYRKMKDEKERAKLQRLTKIFLAHAVTGTDNASASDNAHRLRNNPGIDDDAAAQGNP</sequence>
<evidence type="ECO:0000313" key="3">
    <source>
        <dbReference type="EMBL" id="KAE9397550.1"/>
    </source>
</evidence>
<reference evidence="3" key="1">
    <citation type="journal article" date="2019" name="Environ. Microbiol.">
        <title>Fungal ecological strategies reflected in gene transcription - a case study of two litter decomposers.</title>
        <authorList>
            <person name="Barbi F."/>
            <person name="Kohler A."/>
            <person name="Barry K."/>
            <person name="Baskaran P."/>
            <person name="Daum C."/>
            <person name="Fauchery L."/>
            <person name="Ihrmark K."/>
            <person name="Kuo A."/>
            <person name="LaButti K."/>
            <person name="Lipzen A."/>
            <person name="Morin E."/>
            <person name="Grigoriev I.V."/>
            <person name="Henrissat B."/>
            <person name="Lindahl B."/>
            <person name="Martin F."/>
        </authorList>
    </citation>
    <scope>NUCLEOTIDE SEQUENCE</scope>
    <source>
        <strain evidence="3">JB14</strain>
    </source>
</reference>
<feature type="domain" description="F-box" evidence="2">
    <location>
        <begin position="74"/>
        <end position="130"/>
    </location>
</feature>
<organism evidence="3 4">
    <name type="scientific">Gymnopus androsaceus JB14</name>
    <dbReference type="NCBI Taxonomy" id="1447944"/>
    <lineage>
        <taxon>Eukaryota</taxon>
        <taxon>Fungi</taxon>
        <taxon>Dikarya</taxon>
        <taxon>Basidiomycota</taxon>
        <taxon>Agaricomycotina</taxon>
        <taxon>Agaricomycetes</taxon>
        <taxon>Agaricomycetidae</taxon>
        <taxon>Agaricales</taxon>
        <taxon>Marasmiineae</taxon>
        <taxon>Omphalotaceae</taxon>
        <taxon>Gymnopus</taxon>
    </lineage>
</organism>
<evidence type="ECO:0000313" key="4">
    <source>
        <dbReference type="Proteomes" id="UP000799118"/>
    </source>
</evidence>
<dbReference type="OrthoDB" id="2856637at2759"/>
<name>A0A6A4HIP3_9AGAR</name>
<accession>A0A6A4HIP3</accession>
<dbReference type="InterPro" id="IPR001810">
    <property type="entry name" value="F-box_dom"/>
</dbReference>
<proteinExistence type="predicted"/>
<evidence type="ECO:0000259" key="2">
    <source>
        <dbReference type="PROSITE" id="PS50181"/>
    </source>
</evidence>
<dbReference type="EMBL" id="ML769495">
    <property type="protein sequence ID" value="KAE9397550.1"/>
    <property type="molecule type" value="Genomic_DNA"/>
</dbReference>
<dbReference type="PROSITE" id="PS50181">
    <property type="entry name" value="FBOX"/>
    <property type="match status" value="1"/>
</dbReference>
<keyword evidence="4" id="KW-1185">Reference proteome</keyword>
<dbReference type="AlphaFoldDB" id="A0A6A4HIP3"/>